<evidence type="ECO:0000256" key="5">
    <source>
        <dbReference type="ARBA" id="ARBA00022692"/>
    </source>
</evidence>
<feature type="transmembrane region" description="Helical" evidence="12">
    <location>
        <begin position="30"/>
        <end position="48"/>
    </location>
</feature>
<evidence type="ECO:0000256" key="1">
    <source>
        <dbReference type="ARBA" id="ARBA00004610"/>
    </source>
</evidence>
<dbReference type="GO" id="GO:0034220">
    <property type="term" value="P:monoatomic ion transmembrane transport"/>
    <property type="evidence" value="ECO:0007669"/>
    <property type="project" value="UniProtKB-KW"/>
</dbReference>
<reference evidence="13" key="1">
    <citation type="submission" date="2020-07" db="EMBL/GenBank/DDBJ databases">
        <title>The High-quality genome of the commercially important snow crab, Chionoecetes opilio.</title>
        <authorList>
            <person name="Jeong J.-H."/>
            <person name="Ryu S."/>
        </authorList>
    </citation>
    <scope>NUCLEOTIDE SEQUENCE</scope>
    <source>
        <strain evidence="13">MADBK_172401_WGS</strain>
        <tissue evidence="13">Digestive gland</tissue>
    </source>
</reference>
<evidence type="ECO:0000256" key="3">
    <source>
        <dbReference type="ARBA" id="ARBA00022448"/>
    </source>
</evidence>
<dbReference type="Pfam" id="PF00876">
    <property type="entry name" value="Innexin"/>
    <property type="match status" value="1"/>
</dbReference>
<dbReference type="GO" id="GO:0005243">
    <property type="term" value="F:gap junction channel activity"/>
    <property type="evidence" value="ECO:0007669"/>
    <property type="project" value="TreeGrafter"/>
</dbReference>
<comment type="subcellular location">
    <subcellularLocation>
        <location evidence="1">Cell junction</location>
        <location evidence="1">Gap junction</location>
    </subcellularLocation>
    <subcellularLocation>
        <location evidence="2 12">Cell membrane</location>
        <topology evidence="2 12">Multi-pass membrane protein</topology>
    </subcellularLocation>
</comment>
<keyword evidence="7" id="KW-0965">Cell junction</keyword>
<keyword evidence="3 12" id="KW-0813">Transport</keyword>
<evidence type="ECO:0000256" key="9">
    <source>
        <dbReference type="ARBA" id="ARBA00023065"/>
    </source>
</evidence>
<gene>
    <name evidence="13" type="primary">Inx2_1</name>
    <name evidence="12" type="synonym">inx</name>
    <name evidence="13" type="ORF">GWK47_027107</name>
</gene>
<comment type="caution">
    <text evidence="13">The sequence shown here is derived from an EMBL/GenBank/DDBJ whole genome shotgun (WGS) entry which is preliminary data.</text>
</comment>
<dbReference type="PRINTS" id="PR01262">
    <property type="entry name" value="INNEXIN"/>
</dbReference>
<keyword evidence="9 12" id="KW-0406">Ion transport</keyword>
<feature type="transmembrane region" description="Helical" evidence="12">
    <location>
        <begin position="100"/>
        <end position="122"/>
    </location>
</feature>
<evidence type="ECO:0000313" key="13">
    <source>
        <dbReference type="EMBL" id="KAG0694866.1"/>
    </source>
</evidence>
<dbReference type="PANTHER" id="PTHR11893:SF41">
    <property type="entry name" value="INNEXIN INX2"/>
    <property type="match status" value="1"/>
</dbReference>
<feature type="transmembrane region" description="Helical" evidence="12">
    <location>
        <begin position="265"/>
        <end position="289"/>
    </location>
</feature>
<keyword evidence="5 12" id="KW-0812">Transmembrane</keyword>
<keyword evidence="10 12" id="KW-0472">Membrane</keyword>
<proteinExistence type="inferred from homology"/>
<evidence type="ECO:0000256" key="4">
    <source>
        <dbReference type="ARBA" id="ARBA00022475"/>
    </source>
</evidence>
<evidence type="ECO:0000256" key="2">
    <source>
        <dbReference type="ARBA" id="ARBA00004651"/>
    </source>
</evidence>
<keyword evidence="4" id="KW-1003">Cell membrane</keyword>
<keyword evidence="6" id="KW-0303">Gap junction</keyword>
<evidence type="ECO:0000256" key="7">
    <source>
        <dbReference type="ARBA" id="ARBA00022949"/>
    </source>
</evidence>
<dbReference type="GO" id="GO:0005921">
    <property type="term" value="C:gap junction"/>
    <property type="evidence" value="ECO:0007669"/>
    <property type="project" value="UniProtKB-SubCell"/>
</dbReference>
<evidence type="ECO:0000256" key="10">
    <source>
        <dbReference type="ARBA" id="ARBA00023136"/>
    </source>
</evidence>
<comment type="similarity">
    <text evidence="12">Belongs to the pannexin family.</text>
</comment>
<keyword evidence="8 12" id="KW-1133">Transmembrane helix</keyword>
<keyword evidence="11 12" id="KW-0407">Ion channel</keyword>
<dbReference type="InterPro" id="IPR000990">
    <property type="entry name" value="Innexin"/>
</dbReference>
<comment type="function">
    <text evidence="12">Structural component of the gap junctions.</text>
</comment>
<protein>
    <recommendedName>
        <fullName evidence="12">Innexin</fullName>
    </recommendedName>
</protein>
<evidence type="ECO:0000256" key="11">
    <source>
        <dbReference type="ARBA" id="ARBA00023303"/>
    </source>
</evidence>
<dbReference type="GO" id="GO:0007602">
    <property type="term" value="P:phototransduction"/>
    <property type="evidence" value="ECO:0007669"/>
    <property type="project" value="TreeGrafter"/>
</dbReference>
<keyword evidence="14" id="KW-1185">Reference proteome</keyword>
<evidence type="ECO:0000313" key="14">
    <source>
        <dbReference type="Proteomes" id="UP000770661"/>
    </source>
</evidence>
<organism evidence="13 14">
    <name type="scientific">Chionoecetes opilio</name>
    <name type="common">Atlantic snow crab</name>
    <name type="synonym">Cancer opilio</name>
    <dbReference type="NCBI Taxonomy" id="41210"/>
    <lineage>
        <taxon>Eukaryota</taxon>
        <taxon>Metazoa</taxon>
        <taxon>Ecdysozoa</taxon>
        <taxon>Arthropoda</taxon>
        <taxon>Crustacea</taxon>
        <taxon>Multicrustacea</taxon>
        <taxon>Malacostraca</taxon>
        <taxon>Eumalacostraca</taxon>
        <taxon>Eucarida</taxon>
        <taxon>Decapoda</taxon>
        <taxon>Pleocyemata</taxon>
        <taxon>Brachyura</taxon>
        <taxon>Eubrachyura</taxon>
        <taxon>Majoidea</taxon>
        <taxon>Majidae</taxon>
        <taxon>Chionoecetes</taxon>
    </lineage>
</organism>
<accession>A0A8J8W9R6</accession>
<evidence type="ECO:0000256" key="8">
    <source>
        <dbReference type="ARBA" id="ARBA00022989"/>
    </source>
</evidence>
<evidence type="ECO:0000256" key="6">
    <source>
        <dbReference type="ARBA" id="ARBA00022868"/>
    </source>
</evidence>
<name>A0A8J8W9R6_CHIOP</name>
<feature type="transmembrane region" description="Helical" evidence="12">
    <location>
        <begin position="174"/>
        <end position="195"/>
    </location>
</feature>
<evidence type="ECO:0000256" key="12">
    <source>
        <dbReference type="RuleBase" id="RU010713"/>
    </source>
</evidence>
<sequence>MSLSSLGKIKVKIDVKPVVENIVFRLHYRYTYFAFMTATLLSSLYGIVGSGSFGDVVNSYCFIMGTFTVDRLHGLQTGRQVPHPGVGPAEAGDSVTYHAYYQWVPFILFVQGVMFYVPHWLWKRWEGGLFKQIIQDLSVTKYLGSDLKNYFNRKQMIDTLVKYITRTMNGHRMWAYRFFFCELLNLLVVVATLFFTDWFLGGEFLTYGANVFAVASLDPEDRTDPMTYVFPRMAKCTFRSFGASGTIQVRDVMCLIATNIINEKIYLFLWVWLVLLTALTALWMLYRLLTILLPPLRHHILKIRASPSVRREVELIMHRASLSDWFILVNLSRNMEQSVFSEFLRAFVAEESHTSSTSPTSDYDYEKASLKS</sequence>
<dbReference type="PANTHER" id="PTHR11893">
    <property type="entry name" value="INNEXIN"/>
    <property type="match status" value="1"/>
</dbReference>
<dbReference type="AlphaFoldDB" id="A0A8J8W9R6"/>
<dbReference type="OrthoDB" id="5867527at2759"/>
<dbReference type="Proteomes" id="UP000770661">
    <property type="component" value="Unassembled WGS sequence"/>
</dbReference>
<dbReference type="PROSITE" id="PS51013">
    <property type="entry name" value="PANNEXIN"/>
    <property type="match status" value="1"/>
</dbReference>
<dbReference type="EMBL" id="JACEEZ010026084">
    <property type="protein sequence ID" value="KAG0694866.1"/>
    <property type="molecule type" value="Genomic_DNA"/>
</dbReference>
<dbReference type="GO" id="GO:0005886">
    <property type="term" value="C:plasma membrane"/>
    <property type="evidence" value="ECO:0007669"/>
    <property type="project" value="UniProtKB-SubCell"/>
</dbReference>